<dbReference type="AlphaFoldDB" id="A0A1V4IXC8"/>
<dbReference type="Pfam" id="PF13847">
    <property type="entry name" value="Methyltransf_31"/>
    <property type="match status" value="1"/>
</dbReference>
<evidence type="ECO:0000313" key="3">
    <source>
        <dbReference type="Proteomes" id="UP000190080"/>
    </source>
</evidence>
<dbReference type="GO" id="GO:0046406">
    <property type="term" value="F:magnesium protoporphyrin IX methyltransferase activity"/>
    <property type="evidence" value="ECO:0007669"/>
    <property type="project" value="UniProtKB-EC"/>
</dbReference>
<reference evidence="2 3" key="1">
    <citation type="submission" date="2017-03" db="EMBL/GenBank/DDBJ databases">
        <title>Genome sequence of Clostridium oryzae DSM 28571.</title>
        <authorList>
            <person name="Poehlein A."/>
            <person name="Daniel R."/>
        </authorList>
    </citation>
    <scope>NUCLEOTIDE SEQUENCE [LARGE SCALE GENOMIC DNA]</scope>
    <source>
        <strain evidence="2 3">DSM 28571</strain>
    </source>
</reference>
<evidence type="ECO:0000259" key="1">
    <source>
        <dbReference type="Pfam" id="PF13847"/>
    </source>
</evidence>
<dbReference type="InterPro" id="IPR025714">
    <property type="entry name" value="Methyltranfer_dom"/>
</dbReference>
<dbReference type="Gene3D" id="3.40.50.150">
    <property type="entry name" value="Vaccinia Virus protein VP39"/>
    <property type="match status" value="1"/>
</dbReference>
<proteinExistence type="predicted"/>
<protein>
    <submittedName>
        <fullName evidence="2">Magnesium-protoporphyrin O-methyltransferase</fullName>
        <ecNumber evidence="2">2.1.1.11</ecNumber>
    </submittedName>
</protein>
<keyword evidence="2" id="KW-0489">Methyltransferase</keyword>
<dbReference type="Proteomes" id="UP000190080">
    <property type="component" value="Unassembled WGS sequence"/>
</dbReference>
<keyword evidence="3" id="KW-1185">Reference proteome</keyword>
<dbReference type="SUPFAM" id="SSF53335">
    <property type="entry name" value="S-adenosyl-L-methionine-dependent methyltransferases"/>
    <property type="match status" value="1"/>
</dbReference>
<dbReference type="CDD" id="cd02440">
    <property type="entry name" value="AdoMet_MTases"/>
    <property type="match status" value="1"/>
</dbReference>
<comment type="caution">
    <text evidence="2">The sequence shown here is derived from an EMBL/GenBank/DDBJ whole genome shotgun (WGS) entry which is preliminary data.</text>
</comment>
<gene>
    <name evidence="2" type="primary">bchM</name>
    <name evidence="2" type="ORF">CLORY_04740</name>
</gene>
<feature type="domain" description="Methyltransferase" evidence="1">
    <location>
        <begin position="39"/>
        <end position="144"/>
    </location>
</feature>
<dbReference type="RefSeq" id="WP_169911500.1">
    <property type="nucleotide sequence ID" value="NZ_MZGV01000003.1"/>
</dbReference>
<evidence type="ECO:0000313" key="2">
    <source>
        <dbReference type="EMBL" id="OPJ64606.1"/>
    </source>
</evidence>
<name>A0A1V4IXC8_9CLOT</name>
<dbReference type="STRING" id="1450648.CLORY_04740"/>
<dbReference type="GO" id="GO:0032259">
    <property type="term" value="P:methylation"/>
    <property type="evidence" value="ECO:0007669"/>
    <property type="project" value="UniProtKB-KW"/>
</dbReference>
<dbReference type="EC" id="2.1.1.11" evidence="2"/>
<dbReference type="EMBL" id="MZGV01000003">
    <property type="protein sequence ID" value="OPJ64606.1"/>
    <property type="molecule type" value="Genomic_DNA"/>
</dbReference>
<organism evidence="2 3">
    <name type="scientific">Clostridium oryzae</name>
    <dbReference type="NCBI Taxonomy" id="1450648"/>
    <lineage>
        <taxon>Bacteria</taxon>
        <taxon>Bacillati</taxon>
        <taxon>Bacillota</taxon>
        <taxon>Clostridia</taxon>
        <taxon>Eubacteriales</taxon>
        <taxon>Clostridiaceae</taxon>
        <taxon>Clostridium</taxon>
    </lineage>
</organism>
<accession>A0A1V4IXC8</accession>
<dbReference type="InterPro" id="IPR029063">
    <property type="entry name" value="SAM-dependent_MTases_sf"/>
</dbReference>
<keyword evidence="2" id="KW-0808">Transferase</keyword>
<dbReference type="PANTHER" id="PTHR43861">
    <property type="entry name" value="TRANS-ACONITATE 2-METHYLTRANSFERASE-RELATED"/>
    <property type="match status" value="1"/>
</dbReference>
<sequence>MESKKFWNQLSSGYDKHALHTYRQAYADTISKSEKYINPNQIAMDIGCGSGITTIELSKSVKEIYAIDTAKKMIDVAAAKMKSANIKNIHFEVSDIFDARWATGSFDVIMAFNILCYIKDIDSFLSRVFELLKLDGIFLSATDCWGEKRNIITYTQSLLCKAGVLPLMENLKIHDVEAMISKHGFHILESCNLYDKLPNLFIAAKK</sequence>